<name>A0A1M7S7L9_FERGO</name>
<keyword evidence="5" id="KW-1185">Reference proteome</keyword>
<dbReference type="Proteomes" id="UP000184207">
    <property type="component" value="Unassembled WGS sequence"/>
</dbReference>
<dbReference type="STRING" id="1121883.SAMN02745226_00608"/>
<proteinExistence type="predicted"/>
<gene>
    <name evidence="4" type="ORF">SAMN02745226_00608</name>
</gene>
<dbReference type="SUPFAM" id="SSF51412">
    <property type="entry name" value="Inosine monophosphate dehydrogenase (IMPDH)"/>
    <property type="match status" value="1"/>
</dbReference>
<dbReference type="NCBIfam" id="TIGR03151">
    <property type="entry name" value="enACPred_II"/>
    <property type="match status" value="1"/>
</dbReference>
<keyword evidence="3" id="KW-0560">Oxidoreductase</keyword>
<keyword evidence="2" id="KW-0288">FMN</keyword>
<dbReference type="Pfam" id="PF03060">
    <property type="entry name" value="NMO"/>
    <property type="match status" value="2"/>
</dbReference>
<evidence type="ECO:0000256" key="3">
    <source>
        <dbReference type="ARBA" id="ARBA00023002"/>
    </source>
</evidence>
<accession>A0A1M7S7L9</accession>
<evidence type="ECO:0000256" key="1">
    <source>
        <dbReference type="ARBA" id="ARBA00022630"/>
    </source>
</evidence>
<evidence type="ECO:0000313" key="4">
    <source>
        <dbReference type="EMBL" id="SHN54440.1"/>
    </source>
</evidence>
<dbReference type="InterPro" id="IPR017569">
    <property type="entry name" value="Enoyl_ACP_red-II_put"/>
</dbReference>
<dbReference type="InterPro" id="IPR004136">
    <property type="entry name" value="NMO"/>
</dbReference>
<organism evidence="4 5">
    <name type="scientific">Fervidobacterium gondwanense DSM 13020</name>
    <dbReference type="NCBI Taxonomy" id="1121883"/>
    <lineage>
        <taxon>Bacteria</taxon>
        <taxon>Thermotogati</taxon>
        <taxon>Thermotogota</taxon>
        <taxon>Thermotogae</taxon>
        <taxon>Thermotogales</taxon>
        <taxon>Fervidobacteriaceae</taxon>
        <taxon>Fervidobacterium</taxon>
    </lineage>
</organism>
<dbReference type="PANTHER" id="PTHR32332">
    <property type="entry name" value="2-NITROPROPANE DIOXYGENASE"/>
    <property type="match status" value="1"/>
</dbReference>
<dbReference type="CDD" id="cd04730">
    <property type="entry name" value="NPD_like"/>
    <property type="match status" value="1"/>
</dbReference>
<sequence length="329" mass="35040">MKMNRVCELLNIEYPIIMGGMSWAGTPVLAAAVSNAGGLGIIGSGAMKREHLKEAIDKIRALTDRPFGVNIILVSPYADELVDLVIEEKVPVVTFGAGNPGKYMSKLKEAGTKVIPVVASDNMAKMMERIGADAVIAEGMESGGHIGEVTTLVLVNAVCKAVKIPVIAAGGIADGRAMAAMFALGAEGIQMGTRFIATVEADTHENFKKLILKSSIRDTVVTGAALGHPARVIETRFAKKVKELETKSLQEAEEVLVGSLRKAVVDGNIDEGSFMAGQCVGLITEIKTVKEVIEDIIIEFHRAIEDLIEKSRLVSNSKGFNDEKVGVKI</sequence>
<dbReference type="EMBL" id="FRDJ01000002">
    <property type="protein sequence ID" value="SHN54440.1"/>
    <property type="molecule type" value="Genomic_DNA"/>
</dbReference>
<dbReference type="AlphaFoldDB" id="A0A1M7S7L9"/>
<evidence type="ECO:0000256" key="2">
    <source>
        <dbReference type="ARBA" id="ARBA00022643"/>
    </source>
</evidence>
<dbReference type="PANTHER" id="PTHR32332:SF20">
    <property type="entry name" value="2-NITROPROPANE DIOXYGENASE-LIKE PROTEIN"/>
    <property type="match status" value="1"/>
</dbReference>
<dbReference type="InterPro" id="IPR013785">
    <property type="entry name" value="Aldolase_TIM"/>
</dbReference>
<keyword evidence="1" id="KW-0285">Flavoprotein</keyword>
<reference evidence="5" key="1">
    <citation type="submission" date="2016-12" db="EMBL/GenBank/DDBJ databases">
        <authorList>
            <person name="Varghese N."/>
            <person name="Submissions S."/>
        </authorList>
    </citation>
    <scope>NUCLEOTIDE SEQUENCE [LARGE SCALE GENOMIC DNA]</scope>
    <source>
        <strain evidence="5">DSM 13020</strain>
    </source>
</reference>
<dbReference type="OrthoDB" id="9778912at2"/>
<dbReference type="Gene3D" id="3.20.20.70">
    <property type="entry name" value="Aldolase class I"/>
    <property type="match status" value="1"/>
</dbReference>
<dbReference type="GO" id="GO:0018580">
    <property type="term" value="F:nitronate monooxygenase activity"/>
    <property type="evidence" value="ECO:0007669"/>
    <property type="project" value="InterPro"/>
</dbReference>
<evidence type="ECO:0000313" key="5">
    <source>
        <dbReference type="Proteomes" id="UP000184207"/>
    </source>
</evidence>
<protein>
    <submittedName>
        <fullName evidence="4">Enoyl-[acyl-carrier protein] reductase II</fullName>
    </submittedName>
</protein>